<dbReference type="EC" id="6.1.1.10" evidence="1"/>
<proteinExistence type="inferred from homology"/>
<evidence type="ECO:0000259" key="12">
    <source>
        <dbReference type="Pfam" id="PF19303"/>
    </source>
</evidence>
<evidence type="ECO:0000256" key="7">
    <source>
        <dbReference type="ARBA" id="ARBA00026124"/>
    </source>
</evidence>
<keyword evidence="6 10" id="KW-0030">Aminoacyl-tRNA synthetase</keyword>
<evidence type="ECO:0000256" key="4">
    <source>
        <dbReference type="ARBA" id="ARBA00022840"/>
    </source>
</evidence>
<feature type="domain" description="Methionyl/Leucyl tRNA synthetase" evidence="11">
    <location>
        <begin position="3"/>
        <end position="166"/>
    </location>
</feature>
<dbReference type="InterPro" id="IPR015413">
    <property type="entry name" value="Methionyl/Leucyl_tRNA_Synth"/>
</dbReference>
<protein>
    <recommendedName>
        <fullName evidence="7">Methionine--tRNA ligase, mitochondrial</fullName>
        <ecNumber evidence="1">6.1.1.10</ecNumber>
    </recommendedName>
    <alternativeName>
        <fullName evidence="8">Methionyl-tRNA synthetase 2</fullName>
    </alternativeName>
    <alternativeName>
        <fullName evidence="9">Mitochondrial methionyl-tRNA synthetase</fullName>
    </alternativeName>
</protein>
<dbReference type="Pfam" id="PF19303">
    <property type="entry name" value="Anticodon_3"/>
    <property type="match status" value="1"/>
</dbReference>
<feature type="domain" description="Methionyl-tRNA synthetase anticodon-binding" evidence="12">
    <location>
        <begin position="222"/>
        <end position="340"/>
    </location>
</feature>
<dbReference type="InterPro" id="IPR033911">
    <property type="entry name" value="MetRS_core"/>
</dbReference>
<evidence type="ECO:0000256" key="9">
    <source>
        <dbReference type="ARBA" id="ARBA00030331"/>
    </source>
</evidence>
<dbReference type="PRINTS" id="PR01041">
    <property type="entry name" value="TRNASYNTHMET"/>
</dbReference>
<dbReference type="PANTHER" id="PTHR43326">
    <property type="entry name" value="METHIONYL-TRNA SYNTHETASE"/>
    <property type="match status" value="1"/>
</dbReference>
<dbReference type="PANTHER" id="PTHR43326:SF2">
    <property type="entry name" value="METHIONINE--TRNA LIGASE"/>
    <property type="match status" value="1"/>
</dbReference>
<evidence type="ECO:0000313" key="14">
    <source>
        <dbReference type="Proteomes" id="UP000694416"/>
    </source>
</evidence>
<dbReference type="AlphaFoldDB" id="A0A8C9GEX0"/>
<reference evidence="13" key="1">
    <citation type="submission" date="2025-08" db="UniProtKB">
        <authorList>
            <consortium name="Ensembl"/>
        </authorList>
    </citation>
    <scope>IDENTIFICATION</scope>
</reference>
<dbReference type="Gene3D" id="3.40.50.620">
    <property type="entry name" value="HUPs"/>
    <property type="match status" value="1"/>
</dbReference>
<dbReference type="SUPFAM" id="SSF52374">
    <property type="entry name" value="Nucleotidylyl transferase"/>
    <property type="match status" value="1"/>
</dbReference>
<keyword evidence="2 10" id="KW-0436">Ligase</keyword>
<evidence type="ECO:0000256" key="1">
    <source>
        <dbReference type="ARBA" id="ARBA00012838"/>
    </source>
</evidence>
<dbReference type="GO" id="GO:0005524">
    <property type="term" value="F:ATP binding"/>
    <property type="evidence" value="ECO:0007669"/>
    <property type="project" value="UniProtKB-KW"/>
</dbReference>
<dbReference type="Pfam" id="PF09334">
    <property type="entry name" value="tRNA-synt_1g"/>
    <property type="match status" value="1"/>
</dbReference>
<dbReference type="GO" id="GO:0004825">
    <property type="term" value="F:methionine-tRNA ligase activity"/>
    <property type="evidence" value="ECO:0007669"/>
    <property type="project" value="UniProtKB-EC"/>
</dbReference>
<evidence type="ECO:0000256" key="6">
    <source>
        <dbReference type="ARBA" id="ARBA00023146"/>
    </source>
</evidence>
<dbReference type="GO" id="GO:0006431">
    <property type="term" value="P:methionyl-tRNA aminoacylation"/>
    <property type="evidence" value="ECO:0007669"/>
    <property type="project" value="InterPro"/>
</dbReference>
<comment type="similarity">
    <text evidence="10">Belongs to the class-I aminoacyl-tRNA synthetase family.</text>
</comment>
<evidence type="ECO:0000313" key="13">
    <source>
        <dbReference type="Ensembl" id="ENSPTEP00000000127.1"/>
    </source>
</evidence>
<dbReference type="Ensembl" id="ENSPTET00000000221.1">
    <property type="protein sequence ID" value="ENSPTEP00000000127.1"/>
    <property type="gene ID" value="ENSPTEG00000000191.1"/>
</dbReference>
<dbReference type="InterPro" id="IPR014729">
    <property type="entry name" value="Rossmann-like_a/b/a_fold"/>
</dbReference>
<evidence type="ECO:0000256" key="2">
    <source>
        <dbReference type="ARBA" id="ARBA00022598"/>
    </source>
</evidence>
<name>A0A8C9GEX0_9PRIM</name>
<keyword evidence="5 10" id="KW-0648">Protein biosynthesis</keyword>
<dbReference type="Gene3D" id="1.10.730.10">
    <property type="entry name" value="Isoleucyl-tRNA Synthetase, Domain 1"/>
    <property type="match status" value="1"/>
</dbReference>
<accession>A0A8C9GEX0</accession>
<keyword evidence="3 10" id="KW-0547">Nucleotide-binding</keyword>
<evidence type="ECO:0000256" key="3">
    <source>
        <dbReference type="ARBA" id="ARBA00022741"/>
    </source>
</evidence>
<keyword evidence="4 10" id="KW-0067">ATP-binding</keyword>
<dbReference type="InterPro" id="IPR009080">
    <property type="entry name" value="tRNAsynth_Ia_anticodon-bd"/>
</dbReference>
<dbReference type="Gene3D" id="2.170.220.10">
    <property type="match status" value="1"/>
</dbReference>
<evidence type="ECO:0000259" key="11">
    <source>
        <dbReference type="Pfam" id="PF09334"/>
    </source>
</evidence>
<dbReference type="Proteomes" id="UP000694416">
    <property type="component" value="Unplaced"/>
</dbReference>
<evidence type="ECO:0000256" key="8">
    <source>
        <dbReference type="ARBA" id="ARBA00029831"/>
    </source>
</evidence>
<reference evidence="13" key="2">
    <citation type="submission" date="2025-09" db="UniProtKB">
        <authorList>
            <consortium name="Ensembl"/>
        </authorList>
    </citation>
    <scope>IDENTIFICATION</scope>
</reference>
<dbReference type="InterPro" id="IPR023457">
    <property type="entry name" value="Met-tRNA_synth_2"/>
</dbReference>
<evidence type="ECO:0000256" key="5">
    <source>
        <dbReference type="ARBA" id="ARBA00022917"/>
    </source>
</evidence>
<organism evidence="13 14">
    <name type="scientific">Piliocolobus tephrosceles</name>
    <name type="common">Ugandan red Colobus</name>
    <dbReference type="NCBI Taxonomy" id="591936"/>
    <lineage>
        <taxon>Eukaryota</taxon>
        <taxon>Metazoa</taxon>
        <taxon>Chordata</taxon>
        <taxon>Craniata</taxon>
        <taxon>Vertebrata</taxon>
        <taxon>Euteleostomi</taxon>
        <taxon>Mammalia</taxon>
        <taxon>Eutheria</taxon>
        <taxon>Euarchontoglires</taxon>
        <taxon>Primates</taxon>
        <taxon>Haplorrhini</taxon>
        <taxon>Catarrhini</taxon>
        <taxon>Cercopithecidae</taxon>
        <taxon>Colobinae</taxon>
        <taxon>Piliocolobus</taxon>
    </lineage>
</organism>
<keyword evidence="14" id="KW-1185">Reference proteome</keyword>
<sequence length="340" mass="39185">MQRLKEPLEDLSCSRTKFSWGIAVPNDDKHVMYVWMDALLNYYSNCFINDSKKMFWPPDLQIIGKDIAWFHCVILPIILMSAKLELPKCVYAHGFILASDGKKMSKSLGNVINPYDIINAHGNDAFRYHVIKETKKGVDVRFDIDNLIDSCNADLADTVGNLFQRILSLCQSANDSKVPPYWEENRLNTIDATTGTNNDINTSNTVDISSDPSLSLPFDLLYFINNIDHNMKNININVCCEKTINLCKSLNKFLTVLAPWKYNEKDENQRKKKLHIIRMMLECIYFIAHYIDVFLPDMGSRIFEKLNVKKKSKIVDLDIWLNNLEEGMLINNNGILFKKI</sequence>
<dbReference type="InterPro" id="IPR041872">
    <property type="entry name" value="Anticodon_Met"/>
</dbReference>
<dbReference type="SUPFAM" id="SSF47323">
    <property type="entry name" value="Anticodon-binding domain of a subclass of class I aminoacyl-tRNA synthetases"/>
    <property type="match status" value="1"/>
</dbReference>
<evidence type="ECO:0000256" key="10">
    <source>
        <dbReference type="RuleBase" id="RU363039"/>
    </source>
</evidence>